<keyword evidence="2" id="KW-0507">mRNA processing</keyword>
<gene>
    <name evidence="8" type="ORF">PPRIM_AZ9-3.1.T0330026</name>
</gene>
<evidence type="ECO:0000256" key="4">
    <source>
        <dbReference type="ARBA" id="ARBA00023187"/>
    </source>
</evidence>
<evidence type="ECO:0000259" key="7">
    <source>
        <dbReference type="PROSITE" id="PS50174"/>
    </source>
</evidence>
<dbReference type="FunFam" id="3.30.70.330:FF:000382">
    <property type="entry name" value="G-patch domain-containing protein"/>
    <property type="match status" value="1"/>
</dbReference>
<dbReference type="PANTHER" id="PTHR13288:SF8">
    <property type="entry name" value="SPLICING FACTOR 45"/>
    <property type="match status" value="1"/>
</dbReference>
<feature type="compositionally biased region" description="Basic and acidic residues" evidence="6">
    <location>
        <begin position="1"/>
        <end position="11"/>
    </location>
</feature>
<keyword evidence="3" id="KW-0694">RNA-binding</keyword>
<comment type="caution">
    <text evidence="8">The sequence shown here is derived from an EMBL/GenBank/DDBJ whole genome shotgun (WGS) entry which is preliminary data.</text>
</comment>
<feature type="region of interest" description="Disordered" evidence="6">
    <location>
        <begin position="113"/>
        <end position="161"/>
    </location>
</feature>
<dbReference type="PANTHER" id="PTHR13288">
    <property type="entry name" value="SPLICING FACTOR 45 SPF45"/>
    <property type="match status" value="1"/>
</dbReference>
<dbReference type="GO" id="GO:0003723">
    <property type="term" value="F:RNA binding"/>
    <property type="evidence" value="ECO:0007669"/>
    <property type="project" value="UniProtKB-KW"/>
</dbReference>
<dbReference type="CDD" id="cd12374">
    <property type="entry name" value="RRM_UHM_SPF45_PUF60"/>
    <property type="match status" value="1"/>
</dbReference>
<name>A0A8S1L403_PARPR</name>
<evidence type="ECO:0000256" key="2">
    <source>
        <dbReference type="ARBA" id="ARBA00022664"/>
    </source>
</evidence>
<dbReference type="Proteomes" id="UP000688137">
    <property type="component" value="Unassembled WGS sequence"/>
</dbReference>
<evidence type="ECO:0000256" key="1">
    <source>
        <dbReference type="ARBA" id="ARBA00004123"/>
    </source>
</evidence>
<evidence type="ECO:0000256" key="6">
    <source>
        <dbReference type="SAM" id="MobiDB-lite"/>
    </source>
</evidence>
<dbReference type="InterPro" id="IPR000467">
    <property type="entry name" value="G_patch_dom"/>
</dbReference>
<dbReference type="OMA" id="FIEYANN"/>
<evidence type="ECO:0000313" key="8">
    <source>
        <dbReference type="EMBL" id="CAD8062217.1"/>
    </source>
</evidence>
<feature type="region of interest" description="Disordered" evidence="6">
    <location>
        <begin position="1"/>
        <end position="24"/>
    </location>
</feature>
<keyword evidence="4" id="KW-0508">mRNA splicing</keyword>
<dbReference type="InterPro" id="IPR003954">
    <property type="entry name" value="RRM_euk-type"/>
</dbReference>
<keyword evidence="9" id="KW-1185">Reference proteome</keyword>
<protein>
    <recommendedName>
        <fullName evidence="7">G-patch domain-containing protein</fullName>
    </recommendedName>
</protein>
<evidence type="ECO:0000313" key="9">
    <source>
        <dbReference type="Proteomes" id="UP000688137"/>
    </source>
</evidence>
<dbReference type="EMBL" id="CAJJDM010000032">
    <property type="protein sequence ID" value="CAD8062217.1"/>
    <property type="molecule type" value="Genomic_DNA"/>
</dbReference>
<feature type="compositionally biased region" description="Low complexity" evidence="6">
    <location>
        <begin position="56"/>
        <end position="83"/>
    </location>
</feature>
<dbReference type="SMART" id="SM00361">
    <property type="entry name" value="RRM_1"/>
    <property type="match status" value="1"/>
</dbReference>
<dbReference type="GO" id="GO:0071011">
    <property type="term" value="C:precatalytic spliceosome"/>
    <property type="evidence" value="ECO:0007669"/>
    <property type="project" value="TreeGrafter"/>
</dbReference>
<dbReference type="AlphaFoldDB" id="A0A8S1L403"/>
<sequence>MNEMECKEPQRKKMPPPVPKFRSQPVENAQINAAMQNFFAEIQQEVEPTQIVETAPSQQNVTTNQVQQSQAQQVQQQQQQPQQLPASKDLSHLNNKLSSILRVCKNSTKLTPIVNKPQEYDPSRPNDYEELKRQMSQSETQNEQPQPQQIEEETEPSYNEVELGSGEEKALKMMEKFGYKFGLGLGKYNQGIQNPIEVIKTSNSVGVIEVSSLDFTDLLPQNVVFRKTFEQHKQQPTNILVLLNAITAKDVDEYFKDEIKAELGKYGYIKKIHVHVRSELEEDIQVRVFIEYANNEEAMAAFLAADQRVFGGRIMTCRFYSIENFNDGLYDAEL</sequence>
<accession>A0A8S1L403</accession>
<dbReference type="InterPro" id="IPR040052">
    <property type="entry name" value="RBM17"/>
</dbReference>
<dbReference type="SMART" id="SM00443">
    <property type="entry name" value="G_patch"/>
    <property type="match status" value="1"/>
</dbReference>
<proteinExistence type="predicted"/>
<dbReference type="PROSITE" id="PS50174">
    <property type="entry name" value="G_PATCH"/>
    <property type="match status" value="1"/>
</dbReference>
<keyword evidence="5" id="KW-0539">Nucleus</keyword>
<dbReference type="GO" id="GO:0045292">
    <property type="term" value="P:mRNA cis splicing, via spliceosome"/>
    <property type="evidence" value="ECO:0007669"/>
    <property type="project" value="InterPro"/>
</dbReference>
<feature type="compositionally biased region" description="Basic and acidic residues" evidence="6">
    <location>
        <begin position="118"/>
        <end position="133"/>
    </location>
</feature>
<feature type="compositionally biased region" description="Low complexity" evidence="6">
    <location>
        <begin position="136"/>
        <end position="149"/>
    </location>
</feature>
<feature type="domain" description="G-patch" evidence="7">
    <location>
        <begin position="166"/>
        <end position="207"/>
    </location>
</feature>
<comment type="subcellular location">
    <subcellularLocation>
        <location evidence="1">Nucleus</location>
    </subcellularLocation>
</comment>
<organism evidence="8 9">
    <name type="scientific">Paramecium primaurelia</name>
    <dbReference type="NCBI Taxonomy" id="5886"/>
    <lineage>
        <taxon>Eukaryota</taxon>
        <taxon>Sar</taxon>
        <taxon>Alveolata</taxon>
        <taxon>Ciliophora</taxon>
        <taxon>Intramacronucleata</taxon>
        <taxon>Oligohymenophorea</taxon>
        <taxon>Peniculida</taxon>
        <taxon>Parameciidae</taxon>
        <taxon>Paramecium</taxon>
    </lineage>
</organism>
<evidence type="ECO:0000256" key="5">
    <source>
        <dbReference type="ARBA" id="ARBA00023242"/>
    </source>
</evidence>
<evidence type="ECO:0000256" key="3">
    <source>
        <dbReference type="ARBA" id="ARBA00022884"/>
    </source>
</evidence>
<dbReference type="Pfam" id="PF01585">
    <property type="entry name" value="G-patch"/>
    <property type="match status" value="1"/>
</dbReference>
<feature type="region of interest" description="Disordered" evidence="6">
    <location>
        <begin position="55"/>
        <end position="86"/>
    </location>
</feature>
<reference evidence="8" key="1">
    <citation type="submission" date="2021-01" db="EMBL/GenBank/DDBJ databases">
        <authorList>
            <consortium name="Genoscope - CEA"/>
            <person name="William W."/>
        </authorList>
    </citation>
    <scope>NUCLEOTIDE SEQUENCE</scope>
</reference>